<evidence type="ECO:0000313" key="2">
    <source>
        <dbReference type="EMBL" id="ASN67587.1"/>
    </source>
</evidence>
<gene>
    <name evidence="2" type="ORF">9AX5_12</name>
</gene>
<evidence type="ECO:0000256" key="1">
    <source>
        <dbReference type="SAM" id="MobiDB-lite"/>
    </source>
</evidence>
<accession>A0A2H4J319</accession>
<proteinExistence type="predicted"/>
<reference evidence="2" key="1">
    <citation type="submission" date="2017-06" db="EMBL/GenBank/DDBJ databases">
        <title>Novel phages from South African skin metaviromes.</title>
        <authorList>
            <person name="van Zyl L.J."/>
            <person name="Abrahams Y."/>
            <person name="Stander E.A."/>
            <person name="Kirby B.M."/>
            <person name="Clavaud C."/>
            <person name="Farcet C."/>
            <person name="Breton L."/>
            <person name="Trindade M.I."/>
        </authorList>
    </citation>
    <scope>NUCLEOTIDE SEQUENCE</scope>
</reference>
<name>A0A2H4J319_9CAUD</name>
<protein>
    <submittedName>
        <fullName evidence="2">Uncharacterized protein</fullName>
    </submittedName>
</protein>
<sequence>MVKRQNRVCPVGTNDPVSNAPRESQRQKGETLNSRISGPDSFGWGRRTSCTLPT</sequence>
<organism evidence="2">
    <name type="scientific">uncultured Caudovirales phage</name>
    <dbReference type="NCBI Taxonomy" id="2100421"/>
    <lineage>
        <taxon>Viruses</taxon>
        <taxon>Duplodnaviria</taxon>
        <taxon>Heunggongvirae</taxon>
        <taxon>Uroviricota</taxon>
        <taxon>Caudoviricetes</taxon>
        <taxon>Peduoviridae</taxon>
        <taxon>Maltschvirus</taxon>
        <taxon>Maltschvirus maltsch</taxon>
    </lineage>
</organism>
<feature type="region of interest" description="Disordered" evidence="1">
    <location>
        <begin position="1"/>
        <end position="54"/>
    </location>
</feature>
<dbReference type="EMBL" id="MF417856">
    <property type="protein sequence ID" value="ASN67587.1"/>
    <property type="molecule type" value="Genomic_DNA"/>
</dbReference>